<dbReference type="AlphaFoldDB" id="A0A1B2AGU7"/>
<dbReference type="KEGG" id="ado:A6F68_02878"/>
<keyword evidence="1" id="KW-0472">Membrane</keyword>
<dbReference type="Proteomes" id="UP000092932">
    <property type="component" value="Chromosome"/>
</dbReference>
<feature type="transmembrane region" description="Helical" evidence="1">
    <location>
        <begin position="54"/>
        <end position="74"/>
    </location>
</feature>
<evidence type="ECO:0000313" key="2">
    <source>
        <dbReference type="EMBL" id="ANY21366.1"/>
    </source>
</evidence>
<dbReference type="STRING" id="692370.A6F68_02878"/>
<protein>
    <submittedName>
        <fullName evidence="2">Uncharacterized protein</fullName>
    </submittedName>
</protein>
<name>A0A1B2AGU7_9SPHN</name>
<evidence type="ECO:0000256" key="1">
    <source>
        <dbReference type="SAM" id="Phobius"/>
    </source>
</evidence>
<gene>
    <name evidence="2" type="ORF">A6F68_02878</name>
</gene>
<dbReference type="EMBL" id="CP016591">
    <property type="protein sequence ID" value="ANY21366.1"/>
    <property type="molecule type" value="Genomic_DNA"/>
</dbReference>
<keyword evidence="3" id="KW-1185">Reference proteome</keyword>
<sequence length="76" mass="8033">MKLPDVLLFASDAEVAALAGAASLVLAIGCLLMERRRVKRAAIDRVGWVPWTGLFLMFAVVGGGLIALGLPAWIRG</sequence>
<evidence type="ECO:0000313" key="3">
    <source>
        <dbReference type="Proteomes" id="UP000092932"/>
    </source>
</evidence>
<keyword evidence="1" id="KW-0812">Transmembrane</keyword>
<feature type="transmembrane region" description="Helical" evidence="1">
    <location>
        <begin position="15"/>
        <end position="33"/>
    </location>
</feature>
<dbReference type="RefSeq" id="WP_067681568.1">
    <property type="nucleotide sequence ID" value="NZ_CP016591.1"/>
</dbReference>
<dbReference type="PROSITE" id="PS51257">
    <property type="entry name" value="PROKAR_LIPOPROTEIN"/>
    <property type="match status" value="1"/>
</dbReference>
<accession>A0A1B2AGU7</accession>
<organism evidence="2 3">
    <name type="scientific">Tsuneonella dongtanensis</name>
    <dbReference type="NCBI Taxonomy" id="692370"/>
    <lineage>
        <taxon>Bacteria</taxon>
        <taxon>Pseudomonadati</taxon>
        <taxon>Pseudomonadota</taxon>
        <taxon>Alphaproteobacteria</taxon>
        <taxon>Sphingomonadales</taxon>
        <taxon>Erythrobacteraceae</taxon>
        <taxon>Tsuneonella</taxon>
    </lineage>
</organism>
<keyword evidence="1" id="KW-1133">Transmembrane helix</keyword>
<reference evidence="2 3" key="1">
    <citation type="submission" date="2016-07" db="EMBL/GenBank/DDBJ databases">
        <title>Complete genome sequence of Altererythrobacter dongtanensis KCTC 22672, a type strain with esterase isolated from tidal flat.</title>
        <authorList>
            <person name="Cheng H."/>
            <person name="Wu Y.-H."/>
            <person name="Zhou P."/>
            <person name="Huo Y.-Y."/>
            <person name="Wang C.-S."/>
            <person name="Xu X.-W."/>
        </authorList>
    </citation>
    <scope>NUCLEOTIDE SEQUENCE [LARGE SCALE GENOMIC DNA]</scope>
    <source>
        <strain evidence="2 3">KCTC 22672</strain>
    </source>
</reference>
<proteinExistence type="predicted"/>